<reference evidence="9 10" key="1">
    <citation type="submission" date="2019-11" db="EMBL/GenBank/DDBJ databases">
        <title>Whole-genome sequence of a Rhodoblastus acidophilus DSM 142.</title>
        <authorList>
            <person name="Kyndt J.A."/>
            <person name="Meyer T.E."/>
        </authorList>
    </citation>
    <scope>NUCLEOTIDE SEQUENCE [LARGE SCALE GENOMIC DNA]</scope>
    <source>
        <strain evidence="9 10">DSM 142</strain>
    </source>
</reference>
<keyword evidence="9" id="KW-0969">Cilium</keyword>
<dbReference type="Gene3D" id="2.60.98.20">
    <property type="entry name" value="Flagellar hook protein FlgE"/>
    <property type="match status" value="1"/>
</dbReference>
<dbReference type="GO" id="GO:0005829">
    <property type="term" value="C:cytosol"/>
    <property type="evidence" value="ECO:0007669"/>
    <property type="project" value="TreeGrafter"/>
</dbReference>
<dbReference type="AlphaFoldDB" id="A0A6N8DNR2"/>
<comment type="function">
    <text evidence="5">A flexible structure which links the flagellar filament to the drive apparatus in the basal body.</text>
</comment>
<dbReference type="Pfam" id="PF22692">
    <property type="entry name" value="LlgE_F_G_D1"/>
    <property type="match status" value="1"/>
</dbReference>
<sequence length="403" mass="40873">MGLYDAMNASVTGMNAQSNYLSNIGQNISNSSTVGYKEADTQFSTLVNSAGVGQTQLGGVTTTTRVDAAGQGTISSTSSTTDLAVKGQGYFVVSDSSGQNYLTRAGSFVPDSSGNLVNAAGYYLMGYSLANGTPTMASNSLDGMEVVNVASTGLSATPTTSGVFTANLPATDTAGTGTASSTNYNEKTSIVMYDSQGASQTINVYFLKTGADTWDVQAYDANNLATSIGSATLSFDAAGKLSGATSMNVTVPGSGANTMALDLSSMTQLAGSYTVSKSEVNGNAASAVKSVNIGTDGTMSYQLANGSTIPAYTIPLANVASPENLLVGSGNVFSPNLLSGQATVGGAGTGQFGVIKANSLEQSTVDVATELTNMIVAQRNYQANSKVFSTSAQLMDTLVNLQV</sequence>
<dbReference type="PANTHER" id="PTHR30435:SF1">
    <property type="entry name" value="FLAGELLAR HOOK PROTEIN FLGE"/>
    <property type="match status" value="1"/>
</dbReference>
<evidence type="ECO:0000256" key="4">
    <source>
        <dbReference type="ARBA" id="ARBA00023143"/>
    </source>
</evidence>
<name>A0A6N8DNR2_RHOAC</name>
<dbReference type="OrthoDB" id="8372879at2"/>
<comment type="caution">
    <text evidence="9">The sequence shown here is derived from an EMBL/GenBank/DDBJ whole genome shotgun (WGS) entry which is preliminary data.</text>
</comment>
<evidence type="ECO:0000313" key="9">
    <source>
        <dbReference type="EMBL" id="MTV31486.1"/>
    </source>
</evidence>
<evidence type="ECO:0000313" key="10">
    <source>
        <dbReference type="Proteomes" id="UP000439113"/>
    </source>
</evidence>
<feature type="domain" description="Flagellar basal-body/hook protein C-terminal" evidence="6">
    <location>
        <begin position="358"/>
        <end position="401"/>
    </location>
</feature>
<dbReference type="Pfam" id="PF07559">
    <property type="entry name" value="FlgE_D2"/>
    <property type="match status" value="1"/>
</dbReference>
<accession>A0A6N8DNR2</accession>
<evidence type="ECO:0000259" key="6">
    <source>
        <dbReference type="Pfam" id="PF06429"/>
    </source>
</evidence>
<feature type="domain" description="Flagellar hook protein FlgE/F/G-like D1" evidence="8">
    <location>
        <begin position="84"/>
        <end position="126"/>
    </location>
</feature>
<dbReference type="InterPro" id="IPR011491">
    <property type="entry name" value="FlgE_D2"/>
</dbReference>
<dbReference type="InterPro" id="IPR037058">
    <property type="entry name" value="Falgellar_hook_FlgE_sf"/>
</dbReference>
<comment type="subcellular location">
    <subcellularLocation>
        <location evidence="1 5">Bacterial flagellum basal body</location>
    </subcellularLocation>
</comment>
<dbReference type="GO" id="GO:0009424">
    <property type="term" value="C:bacterial-type flagellum hook"/>
    <property type="evidence" value="ECO:0007669"/>
    <property type="project" value="TreeGrafter"/>
</dbReference>
<comment type="similarity">
    <text evidence="2 5">Belongs to the flagella basal body rod proteins family.</text>
</comment>
<dbReference type="GO" id="GO:0009425">
    <property type="term" value="C:bacterial-type flagellum basal body"/>
    <property type="evidence" value="ECO:0007669"/>
    <property type="project" value="UniProtKB-SubCell"/>
</dbReference>
<keyword evidence="9" id="KW-0966">Cell projection</keyword>
<protein>
    <recommendedName>
        <fullName evidence="3 5">Flagellar hook protein FlgE</fullName>
    </recommendedName>
</protein>
<keyword evidence="9" id="KW-0282">Flagellum</keyword>
<dbReference type="PANTHER" id="PTHR30435">
    <property type="entry name" value="FLAGELLAR PROTEIN"/>
    <property type="match status" value="1"/>
</dbReference>
<organism evidence="9 10">
    <name type="scientific">Rhodoblastus acidophilus</name>
    <name type="common">Rhodopseudomonas acidophila</name>
    <dbReference type="NCBI Taxonomy" id="1074"/>
    <lineage>
        <taxon>Bacteria</taxon>
        <taxon>Pseudomonadati</taxon>
        <taxon>Pseudomonadota</taxon>
        <taxon>Alphaproteobacteria</taxon>
        <taxon>Hyphomicrobiales</taxon>
        <taxon>Rhodoblastaceae</taxon>
        <taxon>Rhodoblastus</taxon>
    </lineage>
</organism>
<dbReference type="SUPFAM" id="SSF117143">
    <property type="entry name" value="Flagellar hook protein flgE"/>
    <property type="match status" value="1"/>
</dbReference>
<evidence type="ECO:0000256" key="1">
    <source>
        <dbReference type="ARBA" id="ARBA00004117"/>
    </source>
</evidence>
<proteinExistence type="inferred from homology"/>
<evidence type="ECO:0000256" key="5">
    <source>
        <dbReference type="RuleBase" id="RU362116"/>
    </source>
</evidence>
<dbReference type="NCBIfam" id="TIGR03506">
    <property type="entry name" value="FlgEFG_subfam"/>
    <property type="match status" value="1"/>
</dbReference>
<dbReference type="EMBL" id="WNKS01000008">
    <property type="protein sequence ID" value="MTV31486.1"/>
    <property type="molecule type" value="Genomic_DNA"/>
</dbReference>
<dbReference type="Proteomes" id="UP000439113">
    <property type="component" value="Unassembled WGS sequence"/>
</dbReference>
<evidence type="ECO:0000256" key="2">
    <source>
        <dbReference type="ARBA" id="ARBA00009677"/>
    </source>
</evidence>
<evidence type="ECO:0000259" key="8">
    <source>
        <dbReference type="Pfam" id="PF22692"/>
    </source>
</evidence>
<dbReference type="Pfam" id="PF06429">
    <property type="entry name" value="Flg_bbr_C"/>
    <property type="match status" value="1"/>
</dbReference>
<gene>
    <name evidence="9" type="ORF">GJ654_10810</name>
</gene>
<feature type="domain" description="Flagellar hook protein FlgE D2" evidence="7">
    <location>
        <begin position="170"/>
        <end position="282"/>
    </location>
</feature>
<evidence type="ECO:0000259" key="7">
    <source>
        <dbReference type="Pfam" id="PF07559"/>
    </source>
</evidence>
<dbReference type="InterPro" id="IPR020013">
    <property type="entry name" value="Flagellar_FlgE/F/G"/>
</dbReference>
<evidence type="ECO:0000256" key="3">
    <source>
        <dbReference type="ARBA" id="ARBA00019015"/>
    </source>
</evidence>
<keyword evidence="4 5" id="KW-0975">Bacterial flagellum</keyword>
<dbReference type="InterPro" id="IPR037925">
    <property type="entry name" value="FlgE/F/G-like"/>
</dbReference>
<dbReference type="InterPro" id="IPR010930">
    <property type="entry name" value="Flg_bb/hook_C_dom"/>
</dbReference>
<dbReference type="InterPro" id="IPR053967">
    <property type="entry name" value="LlgE_F_G-like_D1"/>
</dbReference>
<dbReference type="GO" id="GO:0071978">
    <property type="term" value="P:bacterial-type flagellum-dependent swarming motility"/>
    <property type="evidence" value="ECO:0007669"/>
    <property type="project" value="TreeGrafter"/>
</dbReference>
<dbReference type="RefSeq" id="WP_155446170.1">
    <property type="nucleotide sequence ID" value="NZ_JAOQNR010000009.1"/>
</dbReference>